<reference evidence="3" key="1">
    <citation type="submission" date="2015-01" db="EMBL/GenBank/DDBJ databases">
        <authorList>
            <person name="Aksoy S."/>
            <person name="Warren W."/>
            <person name="Wilson R.K."/>
        </authorList>
    </citation>
    <scope>NUCLEOTIDE SEQUENCE [LARGE SCALE GENOMIC DNA]</scope>
    <source>
        <strain evidence="3">IAEA</strain>
    </source>
</reference>
<keyword evidence="3" id="KW-1185">Reference proteome</keyword>
<evidence type="ECO:0000256" key="1">
    <source>
        <dbReference type="SAM" id="MobiDB-lite"/>
    </source>
</evidence>
<organism evidence="2 3">
    <name type="scientific">Glossina palpalis gambiensis</name>
    <dbReference type="NCBI Taxonomy" id="67801"/>
    <lineage>
        <taxon>Eukaryota</taxon>
        <taxon>Metazoa</taxon>
        <taxon>Ecdysozoa</taxon>
        <taxon>Arthropoda</taxon>
        <taxon>Hexapoda</taxon>
        <taxon>Insecta</taxon>
        <taxon>Pterygota</taxon>
        <taxon>Neoptera</taxon>
        <taxon>Endopterygota</taxon>
        <taxon>Diptera</taxon>
        <taxon>Brachycera</taxon>
        <taxon>Muscomorpha</taxon>
        <taxon>Hippoboscoidea</taxon>
        <taxon>Glossinidae</taxon>
        <taxon>Glossina</taxon>
    </lineage>
</organism>
<dbReference type="EnsemblMetazoa" id="GPPI034272-RA">
    <property type="protein sequence ID" value="GPPI034272-PA"/>
    <property type="gene ID" value="GPPI034272"/>
</dbReference>
<proteinExistence type="predicted"/>
<dbReference type="EMBL" id="JXJN01016613">
    <property type="status" value="NOT_ANNOTATED_CDS"/>
    <property type="molecule type" value="Genomic_DNA"/>
</dbReference>
<dbReference type="AlphaFoldDB" id="A0A1B0BLY7"/>
<evidence type="ECO:0000313" key="2">
    <source>
        <dbReference type="EnsemblMetazoa" id="GPPI034272-PA"/>
    </source>
</evidence>
<name>A0A1B0BLY7_9MUSC</name>
<feature type="compositionally biased region" description="Low complexity" evidence="1">
    <location>
        <begin position="7"/>
        <end position="21"/>
    </location>
</feature>
<reference evidence="2" key="2">
    <citation type="submission" date="2020-05" db="UniProtKB">
        <authorList>
            <consortium name="EnsemblMetazoa"/>
        </authorList>
    </citation>
    <scope>IDENTIFICATION</scope>
    <source>
        <strain evidence="2">IAEA</strain>
    </source>
</reference>
<dbReference type="VEuPathDB" id="VectorBase:GPPI034272"/>
<evidence type="ECO:0000313" key="3">
    <source>
        <dbReference type="Proteomes" id="UP000092460"/>
    </source>
</evidence>
<dbReference type="Proteomes" id="UP000092460">
    <property type="component" value="Unassembled WGS sequence"/>
</dbReference>
<feature type="region of interest" description="Disordered" evidence="1">
    <location>
        <begin position="1"/>
        <end position="21"/>
    </location>
</feature>
<protein>
    <submittedName>
        <fullName evidence="2">Uncharacterized protein</fullName>
    </submittedName>
</protein>
<sequence>MNKVNYTSTTTTKTATTTTTTKRTTITKTISTSIYSVGERAAGVDVQPSQPASQPASQLVYASDKVAIHSIDEMNG</sequence>
<accession>A0A1B0BLY7</accession>